<dbReference type="Proteomes" id="UP001149079">
    <property type="component" value="Unassembled WGS sequence"/>
</dbReference>
<reference evidence="2" key="1">
    <citation type="submission" date="2022-11" db="EMBL/GenBank/DDBJ databases">
        <authorList>
            <person name="Petersen C."/>
        </authorList>
    </citation>
    <scope>NUCLEOTIDE SEQUENCE</scope>
    <source>
        <strain evidence="2">IBT 22155</strain>
    </source>
</reference>
<gene>
    <name evidence="2" type="ORF">N7515_003793</name>
</gene>
<evidence type="ECO:0000256" key="1">
    <source>
        <dbReference type="SAM" id="MobiDB-lite"/>
    </source>
</evidence>
<accession>A0A9W9L6J6</accession>
<evidence type="ECO:0000313" key="3">
    <source>
        <dbReference type="Proteomes" id="UP001149079"/>
    </source>
</evidence>
<dbReference type="GeneID" id="81403707"/>
<name>A0A9W9L6J6_9EURO</name>
<dbReference type="RefSeq" id="XP_056523594.1">
    <property type="nucleotide sequence ID" value="XM_056664537.1"/>
</dbReference>
<proteinExistence type="predicted"/>
<sequence>MFSRQSPSPDRAPKPNKELIKIKPPPGIPGPVVVFIARADNPNDHGYPNAKLTSAQMHEHLRALLVITAAEHRERFGVLGTRPPKMQTIVQPANKCIAPLSSVVRNLAAALEEARQNQIRCIFVLRGWDALTTETTTIAQLCDDFQDVCFFLHVYAHRGNPLDFYQVNAHMVNAYLKGVVSLTDEVVVRDHSTALFIRILEALPALRPGFGPSVSGQEKAALSRYDNRFGVRGGQLK</sequence>
<reference evidence="2" key="2">
    <citation type="journal article" date="2023" name="IMA Fungus">
        <title>Comparative genomic study of the Penicillium genus elucidates a diverse pangenome and 15 lateral gene transfer events.</title>
        <authorList>
            <person name="Petersen C."/>
            <person name="Sorensen T."/>
            <person name="Nielsen M.R."/>
            <person name="Sondergaard T.E."/>
            <person name="Sorensen J.L."/>
            <person name="Fitzpatrick D.A."/>
            <person name="Frisvad J.C."/>
            <person name="Nielsen K.L."/>
        </authorList>
    </citation>
    <scope>NUCLEOTIDE SEQUENCE</scope>
    <source>
        <strain evidence="2">IBT 22155</strain>
    </source>
</reference>
<keyword evidence="3" id="KW-1185">Reference proteome</keyword>
<feature type="region of interest" description="Disordered" evidence="1">
    <location>
        <begin position="1"/>
        <end position="25"/>
    </location>
</feature>
<feature type="compositionally biased region" description="Basic and acidic residues" evidence="1">
    <location>
        <begin position="11"/>
        <end position="21"/>
    </location>
</feature>
<organism evidence="2 3">
    <name type="scientific">Penicillium bovifimosum</name>
    <dbReference type="NCBI Taxonomy" id="126998"/>
    <lineage>
        <taxon>Eukaryota</taxon>
        <taxon>Fungi</taxon>
        <taxon>Dikarya</taxon>
        <taxon>Ascomycota</taxon>
        <taxon>Pezizomycotina</taxon>
        <taxon>Eurotiomycetes</taxon>
        <taxon>Eurotiomycetidae</taxon>
        <taxon>Eurotiales</taxon>
        <taxon>Aspergillaceae</taxon>
        <taxon>Penicillium</taxon>
    </lineage>
</organism>
<dbReference type="EMBL" id="JAPQKL010000003">
    <property type="protein sequence ID" value="KAJ5138945.1"/>
    <property type="molecule type" value="Genomic_DNA"/>
</dbReference>
<protein>
    <submittedName>
        <fullName evidence="2">Uncharacterized protein</fullName>
    </submittedName>
</protein>
<comment type="caution">
    <text evidence="2">The sequence shown here is derived from an EMBL/GenBank/DDBJ whole genome shotgun (WGS) entry which is preliminary data.</text>
</comment>
<evidence type="ECO:0000313" key="2">
    <source>
        <dbReference type="EMBL" id="KAJ5138945.1"/>
    </source>
</evidence>
<dbReference type="OrthoDB" id="4356307at2759"/>
<dbReference type="AlphaFoldDB" id="A0A9W9L6J6"/>